<dbReference type="STRING" id="634771.SAMN04488128_106189"/>
<reference evidence="11" key="1">
    <citation type="submission" date="2017-02" db="EMBL/GenBank/DDBJ databases">
        <authorList>
            <person name="Varghese N."/>
            <person name="Submissions S."/>
        </authorList>
    </citation>
    <scope>NUCLEOTIDE SEQUENCE [LARGE SCALE GENOMIC DNA]</scope>
    <source>
        <strain evidence="11">DSM 22224</strain>
    </source>
</reference>
<evidence type="ECO:0000256" key="4">
    <source>
        <dbReference type="ARBA" id="ARBA00022692"/>
    </source>
</evidence>
<keyword evidence="10" id="KW-0449">Lipoprotein</keyword>
<dbReference type="InterPro" id="IPR025857">
    <property type="entry name" value="MacB_PCD"/>
</dbReference>
<dbReference type="PANTHER" id="PTHR30489">
    <property type="entry name" value="LIPOPROTEIN-RELEASING SYSTEM TRANSMEMBRANE PROTEIN LOLE"/>
    <property type="match status" value="1"/>
</dbReference>
<dbReference type="AlphaFoldDB" id="A0A1T4TSZ9"/>
<dbReference type="Pfam" id="PF12704">
    <property type="entry name" value="MacB_PCD"/>
    <property type="match status" value="1"/>
</dbReference>
<comment type="similarity">
    <text evidence="2">Belongs to the ABC-4 integral membrane protein family. LolC/E subfamily.</text>
</comment>
<dbReference type="EMBL" id="FUWZ01000006">
    <property type="protein sequence ID" value="SKA43448.1"/>
    <property type="molecule type" value="Genomic_DNA"/>
</dbReference>
<feature type="domain" description="ABC3 transporter permease C-terminal" evidence="8">
    <location>
        <begin position="292"/>
        <end position="414"/>
    </location>
</feature>
<evidence type="ECO:0000256" key="1">
    <source>
        <dbReference type="ARBA" id="ARBA00004651"/>
    </source>
</evidence>
<dbReference type="PANTHER" id="PTHR30489:SF0">
    <property type="entry name" value="LIPOPROTEIN-RELEASING SYSTEM TRANSMEMBRANE PROTEIN LOLE"/>
    <property type="match status" value="1"/>
</dbReference>
<feature type="transmembrane region" description="Helical" evidence="7">
    <location>
        <begin position="334"/>
        <end position="362"/>
    </location>
</feature>
<evidence type="ECO:0000313" key="10">
    <source>
        <dbReference type="EMBL" id="SKA43448.1"/>
    </source>
</evidence>
<dbReference type="Proteomes" id="UP000190367">
    <property type="component" value="Unassembled WGS sequence"/>
</dbReference>
<gene>
    <name evidence="10" type="ORF">SAMN04488128_106189</name>
</gene>
<evidence type="ECO:0000313" key="11">
    <source>
        <dbReference type="Proteomes" id="UP000190367"/>
    </source>
</evidence>
<comment type="subcellular location">
    <subcellularLocation>
        <location evidence="1">Cell membrane</location>
        <topology evidence="1">Multi-pass membrane protein</topology>
    </subcellularLocation>
</comment>
<evidence type="ECO:0000259" key="9">
    <source>
        <dbReference type="Pfam" id="PF12704"/>
    </source>
</evidence>
<feature type="transmembrane region" description="Helical" evidence="7">
    <location>
        <begin position="26"/>
        <end position="46"/>
    </location>
</feature>
<dbReference type="GO" id="GO:0098797">
    <property type="term" value="C:plasma membrane protein complex"/>
    <property type="evidence" value="ECO:0007669"/>
    <property type="project" value="TreeGrafter"/>
</dbReference>
<evidence type="ECO:0000256" key="6">
    <source>
        <dbReference type="ARBA" id="ARBA00023136"/>
    </source>
</evidence>
<feature type="transmembrane region" description="Helical" evidence="7">
    <location>
        <begin position="385"/>
        <end position="404"/>
    </location>
</feature>
<evidence type="ECO:0000256" key="7">
    <source>
        <dbReference type="SAM" id="Phobius"/>
    </source>
</evidence>
<dbReference type="InterPro" id="IPR051447">
    <property type="entry name" value="Lipoprotein-release_system"/>
</dbReference>
<keyword evidence="4 7" id="KW-0812">Transmembrane</keyword>
<keyword evidence="5 7" id="KW-1133">Transmembrane helix</keyword>
<organism evidence="10 11">
    <name type="scientific">Chitinophaga eiseniae</name>
    <dbReference type="NCBI Taxonomy" id="634771"/>
    <lineage>
        <taxon>Bacteria</taxon>
        <taxon>Pseudomonadati</taxon>
        <taxon>Bacteroidota</taxon>
        <taxon>Chitinophagia</taxon>
        <taxon>Chitinophagales</taxon>
        <taxon>Chitinophagaceae</taxon>
        <taxon>Chitinophaga</taxon>
    </lineage>
</organism>
<protein>
    <submittedName>
        <fullName evidence="10">Lipoprotein-releasing system permease protein</fullName>
    </submittedName>
</protein>
<name>A0A1T4TSZ9_9BACT</name>
<keyword evidence="11" id="KW-1185">Reference proteome</keyword>
<evidence type="ECO:0000256" key="2">
    <source>
        <dbReference type="ARBA" id="ARBA00005236"/>
    </source>
</evidence>
<evidence type="ECO:0000256" key="5">
    <source>
        <dbReference type="ARBA" id="ARBA00022989"/>
    </source>
</evidence>
<evidence type="ECO:0000256" key="3">
    <source>
        <dbReference type="ARBA" id="ARBA00022475"/>
    </source>
</evidence>
<feature type="domain" description="MacB-like periplasmic core" evidence="9">
    <location>
        <begin position="25"/>
        <end position="262"/>
    </location>
</feature>
<sequence length="420" mass="46170">MKIFTNIKLAATIAFTHMRARLKQTVIATAGVTFGITVFIFMVSFIQGSNDFVQAVAFEQSPHLRLYNEIQTASSNILDRAEPDAINAVSHVKPKDILLSLKDGPQIVQELQKDPRVAAISGSVSSQVFYRLGSSSINGTINGIRFEQENALFNLQAKLVEGSFKELSTLPNSIVTGVGLARRLNVKTGDRLEVTTEKGNNFSVKVVGIFKTGLTDIDKQQSYASLNTVQRFLEVPASYITDIKIKLHDMELAPAMSGELQAKYHFHGSDWKQDNSALLEGDALRKMIVYGVAVTILLVAGFGIFNILTMMIYEKMKDIAILKAMGFSDTDIRWVFLIQALIIGLTGALMGLVFGFLATYGISKMPYKSDVMITLDHLPVSFSPVYYVTGFTFGILTTTLAGYLPSRKAARVDPITILRG</sequence>
<feature type="transmembrane region" description="Helical" evidence="7">
    <location>
        <begin position="287"/>
        <end position="313"/>
    </location>
</feature>
<dbReference type="GO" id="GO:0044874">
    <property type="term" value="P:lipoprotein localization to outer membrane"/>
    <property type="evidence" value="ECO:0007669"/>
    <property type="project" value="TreeGrafter"/>
</dbReference>
<proteinExistence type="inferred from homology"/>
<keyword evidence="3" id="KW-1003">Cell membrane</keyword>
<dbReference type="Pfam" id="PF02687">
    <property type="entry name" value="FtsX"/>
    <property type="match status" value="1"/>
</dbReference>
<keyword evidence="6 7" id="KW-0472">Membrane</keyword>
<dbReference type="RefSeq" id="WP_200817124.1">
    <property type="nucleotide sequence ID" value="NZ_FUWZ01000006.1"/>
</dbReference>
<evidence type="ECO:0000259" key="8">
    <source>
        <dbReference type="Pfam" id="PF02687"/>
    </source>
</evidence>
<dbReference type="InterPro" id="IPR003838">
    <property type="entry name" value="ABC3_permease_C"/>
</dbReference>
<accession>A0A1T4TSZ9</accession>